<dbReference type="PANTHER" id="PTHR37162:SF11">
    <property type="match status" value="1"/>
</dbReference>
<name>A0AAN7XX52_ELEMC</name>
<dbReference type="EMBL" id="JAUZQC010000007">
    <property type="protein sequence ID" value="KAK5868927.1"/>
    <property type="molecule type" value="Genomic_DNA"/>
</dbReference>
<dbReference type="AlphaFoldDB" id="A0AAN7XX52"/>
<evidence type="ECO:0000313" key="2">
    <source>
        <dbReference type="EMBL" id="KAK5868927.1"/>
    </source>
</evidence>
<accession>A0AAN7XX52</accession>
<dbReference type="PANTHER" id="PTHR37162">
    <property type="entry name" value="HAT FAMILY DIMERISATION DOMAINCONTAINING PROTEIN-RELATED"/>
    <property type="match status" value="1"/>
</dbReference>
<evidence type="ECO:0000313" key="3">
    <source>
        <dbReference type="Proteomes" id="UP001346869"/>
    </source>
</evidence>
<proteinExistence type="predicted"/>
<gene>
    <name evidence="2" type="ORF">PBY51_009899</name>
</gene>
<dbReference type="InterPro" id="IPR012337">
    <property type="entry name" value="RNaseH-like_sf"/>
</dbReference>
<protein>
    <submittedName>
        <fullName evidence="2">Uncharacterized protein</fullName>
    </submittedName>
</protein>
<dbReference type="SUPFAM" id="SSF53098">
    <property type="entry name" value="Ribonuclease H-like"/>
    <property type="match status" value="1"/>
</dbReference>
<organism evidence="2 3">
    <name type="scientific">Eleginops maclovinus</name>
    <name type="common">Patagonian blennie</name>
    <name type="synonym">Eleginus maclovinus</name>
    <dbReference type="NCBI Taxonomy" id="56733"/>
    <lineage>
        <taxon>Eukaryota</taxon>
        <taxon>Metazoa</taxon>
        <taxon>Chordata</taxon>
        <taxon>Craniata</taxon>
        <taxon>Vertebrata</taxon>
        <taxon>Euteleostomi</taxon>
        <taxon>Actinopterygii</taxon>
        <taxon>Neopterygii</taxon>
        <taxon>Teleostei</taxon>
        <taxon>Neoteleostei</taxon>
        <taxon>Acanthomorphata</taxon>
        <taxon>Eupercaria</taxon>
        <taxon>Perciformes</taxon>
        <taxon>Notothenioidei</taxon>
        <taxon>Eleginopidae</taxon>
        <taxon>Eleginops</taxon>
    </lineage>
</organism>
<reference evidence="2 3" key="2">
    <citation type="journal article" date="2023" name="Mol. Biol. Evol.">
        <title>Genomics of Secondarily Temperate Adaptation in the Only Non-Antarctic Icefish.</title>
        <authorList>
            <person name="Rivera-Colon A.G."/>
            <person name="Rayamajhi N."/>
            <person name="Minhas B.F."/>
            <person name="Madrigal G."/>
            <person name="Bilyk K.T."/>
            <person name="Yoon V."/>
            <person name="Hune M."/>
            <person name="Gregory S."/>
            <person name="Cheng C.H.C."/>
            <person name="Catchen J.M."/>
        </authorList>
    </citation>
    <scope>NUCLEOTIDE SEQUENCE [LARGE SCALE GENOMIC DNA]</scope>
    <source>
        <strain evidence="2">JMC-PN-2008</strain>
    </source>
</reference>
<reference evidence="2 3" key="1">
    <citation type="journal article" date="2023" name="Genes (Basel)">
        <title>Chromosome-Level Genome Assembly and Circadian Gene Repertoire of the Patagonia Blennie Eleginops maclovinus-The Closest Ancestral Proxy of Antarctic Cryonotothenioids.</title>
        <authorList>
            <person name="Cheng C.C."/>
            <person name="Rivera-Colon A.G."/>
            <person name="Minhas B.F."/>
            <person name="Wilson L."/>
            <person name="Rayamajhi N."/>
            <person name="Vargas-Chacoff L."/>
            <person name="Catchen J.M."/>
        </authorList>
    </citation>
    <scope>NUCLEOTIDE SEQUENCE [LARGE SCALE GENOMIC DNA]</scope>
    <source>
        <strain evidence="2">JMC-PN-2008</strain>
    </source>
</reference>
<evidence type="ECO:0000256" key="1">
    <source>
        <dbReference type="SAM" id="MobiDB-lite"/>
    </source>
</evidence>
<dbReference type="Proteomes" id="UP001346869">
    <property type="component" value="Unassembled WGS sequence"/>
</dbReference>
<feature type="region of interest" description="Disordered" evidence="1">
    <location>
        <begin position="708"/>
        <end position="727"/>
    </location>
</feature>
<sequence length="764" mass="85895">MGKCKFNDNWLSIGQFADWLKRVPADDSEAYCTFCKRTLKLGTLGIKALESHTKSSKHQESANAARNSHGIAQFCSVASSTSSINNMGNIRDLLGSTDTMKAEVLWALNTVAKHQSCRSNDGIGELFQAMFPDSTVAKTFQCGRDKTSYILRFGVAEFVKKELISKVTGPFVIMFDESLNHATKRKQLDLHVRYWDDGQVQSRYLGSQFMGHATANDLLKEIKECAGHLDLSKLISISMDGPNVNFKFFELFQAEYADLYAGSQLISVGSCGLHTVHNAFKTGFSSWQVDKILRALHTLLHNVPARREDYEKTTRSTRFPLAWCGHRWLENLPVVIRALDIWSSMLVYTNAVRRKELPNPGTGSFAVIEEAQKDPLTLPKLQFFRSIAQLFDPFLRKYQTEEPVMPYLGKDLAELIKSLMRRFVKREVLQDITTAQLTKLDIGDKNILMPVHCVDIGLGAEEALKDSKSSDLRILEFKRDCMQGLSSMVKKVQEKSPLKYSTVRQMDCLDPTVMSSDPDGCKAKMKGLVQTFLLNRQLAGGVCAGDTILQQFDAALSVECRHEDFISFKPMQKRLDVFLHGFIGKAYPDLWAFCKTLLLLSHGQASVERGFSVNKEIETENMQEETLVAHRLVYDYVAIHGGVTKVPLTPDLMKSVMAARSRYRVHLDEQRKKKETETQGKKRAHAEEQLQDLKVKRDSLHKVTESLGKEADELAEQAEGKAGSKMAHLISKSNALRRAAKDKLSQLKVLGDEIATKSAELKSM</sequence>
<keyword evidence="3" id="KW-1185">Reference proteome</keyword>
<feature type="region of interest" description="Disordered" evidence="1">
    <location>
        <begin position="667"/>
        <end position="686"/>
    </location>
</feature>
<comment type="caution">
    <text evidence="2">The sequence shown here is derived from an EMBL/GenBank/DDBJ whole genome shotgun (WGS) entry which is preliminary data.</text>
</comment>